<evidence type="ECO:0000259" key="5">
    <source>
        <dbReference type="PROSITE" id="PS50949"/>
    </source>
</evidence>
<feature type="region of interest" description="Disordered" evidence="4">
    <location>
        <begin position="115"/>
        <end position="153"/>
    </location>
</feature>
<sequence length="153" mass="16775">MFDQGRPLFLQIAESIEDSIVDGSLEEESKAPSTNELSTFHRINPATAAKGVSELVERGILYKKRGIGMFVATGARERLVDERTQGFAHAYISPLLAEARRLRLGPDDVIRLITEHGDASDRAEPVAEQTDHTDRAGPAARDDQAAHRSPQEA</sequence>
<name>A0A2H1L2U4_9MICO</name>
<dbReference type="OrthoDB" id="162505at2"/>
<proteinExistence type="predicted"/>
<dbReference type="EMBL" id="FXZM01000003">
    <property type="protein sequence ID" value="SMY11227.1"/>
    <property type="molecule type" value="Genomic_DNA"/>
</dbReference>
<dbReference type="CDD" id="cd07377">
    <property type="entry name" value="WHTH_GntR"/>
    <property type="match status" value="1"/>
</dbReference>
<dbReference type="GO" id="GO:0003700">
    <property type="term" value="F:DNA-binding transcription factor activity"/>
    <property type="evidence" value="ECO:0007669"/>
    <property type="project" value="InterPro"/>
</dbReference>
<dbReference type="RefSeq" id="WP_101587969.1">
    <property type="nucleotide sequence ID" value="NZ_FXZM01000003.1"/>
</dbReference>
<accession>A0A2H1L2U4</accession>
<feature type="domain" description="HTH gntR-type" evidence="5">
    <location>
        <begin position="6"/>
        <end position="74"/>
    </location>
</feature>
<evidence type="ECO:0000256" key="4">
    <source>
        <dbReference type="SAM" id="MobiDB-lite"/>
    </source>
</evidence>
<gene>
    <name evidence="6" type="ORF">BJEO58_00810</name>
</gene>
<dbReference type="SUPFAM" id="SSF46785">
    <property type="entry name" value="Winged helix' DNA-binding domain"/>
    <property type="match status" value="1"/>
</dbReference>
<dbReference type="Gene3D" id="1.10.10.10">
    <property type="entry name" value="Winged helix-like DNA-binding domain superfamily/Winged helix DNA-binding domain"/>
    <property type="match status" value="1"/>
</dbReference>
<keyword evidence="2 6" id="KW-0238">DNA-binding</keyword>
<evidence type="ECO:0000256" key="3">
    <source>
        <dbReference type="ARBA" id="ARBA00023163"/>
    </source>
</evidence>
<dbReference type="SMART" id="SM00345">
    <property type="entry name" value="HTH_GNTR"/>
    <property type="match status" value="1"/>
</dbReference>
<protein>
    <submittedName>
        <fullName evidence="6">DNA-binding transcriptional regulator YhcF, GntR family</fullName>
    </submittedName>
</protein>
<keyword evidence="3" id="KW-0804">Transcription</keyword>
<dbReference type="InterPro" id="IPR000524">
    <property type="entry name" value="Tscrpt_reg_HTH_GntR"/>
</dbReference>
<keyword evidence="7" id="KW-1185">Reference proteome</keyword>
<dbReference type="InterPro" id="IPR036388">
    <property type="entry name" value="WH-like_DNA-bd_sf"/>
</dbReference>
<dbReference type="GO" id="GO:0003677">
    <property type="term" value="F:DNA binding"/>
    <property type="evidence" value="ECO:0007669"/>
    <property type="project" value="UniProtKB-KW"/>
</dbReference>
<evidence type="ECO:0000313" key="7">
    <source>
        <dbReference type="Proteomes" id="UP000234462"/>
    </source>
</evidence>
<dbReference type="InterPro" id="IPR036390">
    <property type="entry name" value="WH_DNA-bd_sf"/>
</dbReference>
<dbReference type="PROSITE" id="PS50949">
    <property type="entry name" value="HTH_GNTR"/>
    <property type="match status" value="1"/>
</dbReference>
<dbReference type="PANTHER" id="PTHR38445">
    <property type="entry name" value="HTH-TYPE TRANSCRIPTIONAL REPRESSOR YTRA"/>
    <property type="match status" value="1"/>
</dbReference>
<evidence type="ECO:0000256" key="2">
    <source>
        <dbReference type="ARBA" id="ARBA00023125"/>
    </source>
</evidence>
<dbReference type="Pfam" id="PF00392">
    <property type="entry name" value="GntR"/>
    <property type="match status" value="1"/>
</dbReference>
<keyword evidence="1" id="KW-0805">Transcription regulation</keyword>
<organism evidence="6 7">
    <name type="scientific">Brevibacterium jeotgali</name>
    <dbReference type="NCBI Taxonomy" id="1262550"/>
    <lineage>
        <taxon>Bacteria</taxon>
        <taxon>Bacillati</taxon>
        <taxon>Actinomycetota</taxon>
        <taxon>Actinomycetes</taxon>
        <taxon>Micrococcales</taxon>
        <taxon>Brevibacteriaceae</taxon>
        <taxon>Brevibacterium</taxon>
    </lineage>
</organism>
<reference evidence="7" key="1">
    <citation type="submission" date="2017-03" db="EMBL/GenBank/DDBJ databases">
        <authorList>
            <person name="Monnet C."/>
        </authorList>
    </citation>
    <scope>NUCLEOTIDE SEQUENCE [LARGE SCALE GENOMIC DNA]</scope>
    <source>
        <strain evidence="7">SJ5-8</strain>
    </source>
</reference>
<dbReference type="Proteomes" id="UP000234462">
    <property type="component" value="Unassembled WGS sequence"/>
</dbReference>
<dbReference type="PANTHER" id="PTHR38445:SF10">
    <property type="entry name" value="GNTR-FAMILY TRANSCRIPTIONAL REGULATOR"/>
    <property type="match status" value="1"/>
</dbReference>
<evidence type="ECO:0000313" key="6">
    <source>
        <dbReference type="EMBL" id="SMY11227.1"/>
    </source>
</evidence>
<dbReference type="AlphaFoldDB" id="A0A2H1L2U4"/>
<evidence type="ECO:0000256" key="1">
    <source>
        <dbReference type="ARBA" id="ARBA00023015"/>
    </source>
</evidence>